<keyword evidence="4 5" id="KW-0472">Membrane</keyword>
<comment type="caution">
    <text evidence="7">The sequence shown here is derived from an EMBL/GenBank/DDBJ whole genome shotgun (WGS) entry which is preliminary data.</text>
</comment>
<organism evidence="7 8">
    <name type="scientific">Paenibacillus spiritus</name>
    <dbReference type="NCBI Taxonomy" id="2496557"/>
    <lineage>
        <taxon>Bacteria</taxon>
        <taxon>Bacillati</taxon>
        <taxon>Bacillota</taxon>
        <taxon>Bacilli</taxon>
        <taxon>Bacillales</taxon>
        <taxon>Paenibacillaceae</taxon>
        <taxon>Paenibacillus</taxon>
    </lineage>
</organism>
<dbReference type="InterPro" id="IPR052964">
    <property type="entry name" value="Sporulation_signal_mat"/>
</dbReference>
<feature type="transmembrane region" description="Helical" evidence="5">
    <location>
        <begin position="253"/>
        <end position="286"/>
    </location>
</feature>
<evidence type="ECO:0000313" key="8">
    <source>
        <dbReference type="Proteomes" id="UP000367750"/>
    </source>
</evidence>
<dbReference type="SMART" id="SM00752">
    <property type="entry name" value="HTTM"/>
    <property type="match status" value="1"/>
</dbReference>
<keyword evidence="2 5" id="KW-0812">Transmembrane</keyword>
<dbReference type="InterPro" id="IPR023894">
    <property type="entry name" value="Sporulation_SdpB"/>
</dbReference>
<comment type="subcellular location">
    <subcellularLocation>
        <location evidence="1">Endomembrane system</location>
        <topology evidence="1">Multi-pass membrane protein</topology>
    </subcellularLocation>
</comment>
<evidence type="ECO:0000313" key="7">
    <source>
        <dbReference type="EMBL" id="KAA8999804.1"/>
    </source>
</evidence>
<evidence type="ECO:0000256" key="4">
    <source>
        <dbReference type="ARBA" id="ARBA00023136"/>
    </source>
</evidence>
<dbReference type="PANTHER" id="PTHR39535">
    <property type="entry name" value="SPORULATION-DELAYING PROTEIN SDPB"/>
    <property type="match status" value="1"/>
</dbReference>
<dbReference type="PANTHER" id="PTHR39535:SF2">
    <property type="entry name" value="HTTM DOMAIN-CONTAINING PROTEIN"/>
    <property type="match status" value="1"/>
</dbReference>
<reference evidence="7 8" key="1">
    <citation type="submission" date="2019-09" db="EMBL/GenBank/DDBJ databases">
        <title>Bacillus ochoae sp. nov., Paenibacillus whitsoniae sp. nov., Paenibacillus spiritus sp. nov. Isolated from the Mars Exploration Rover during spacecraft assembly.</title>
        <authorList>
            <person name="Seuylemezian A."/>
            <person name="Vaishampayan P."/>
        </authorList>
    </citation>
    <scope>NUCLEOTIDE SEQUENCE [LARGE SCALE GENOMIC DNA]</scope>
    <source>
        <strain evidence="7 8">MER_111</strain>
    </source>
</reference>
<protein>
    <recommendedName>
        <fullName evidence="6">HTTM-like domain-containing protein</fullName>
    </recommendedName>
</protein>
<dbReference type="AlphaFoldDB" id="A0A5J5G0F5"/>
<dbReference type="NCBIfam" id="TIGR04033">
    <property type="entry name" value="export_SdpB"/>
    <property type="match status" value="1"/>
</dbReference>
<proteinExistence type="predicted"/>
<keyword evidence="8" id="KW-1185">Reference proteome</keyword>
<feature type="transmembrane region" description="Helical" evidence="5">
    <location>
        <begin position="225"/>
        <end position="246"/>
    </location>
</feature>
<name>A0A5J5G0F5_9BACL</name>
<gene>
    <name evidence="7" type="ORF">F4V43_15900</name>
</gene>
<evidence type="ECO:0000256" key="3">
    <source>
        <dbReference type="ARBA" id="ARBA00022989"/>
    </source>
</evidence>
<dbReference type="OrthoDB" id="128729at2"/>
<dbReference type="InterPro" id="IPR011020">
    <property type="entry name" value="HTTM-like"/>
</dbReference>
<dbReference type="RefSeq" id="WP_150459236.1">
    <property type="nucleotide sequence ID" value="NZ_VYKK01000022.1"/>
</dbReference>
<keyword evidence="3 5" id="KW-1133">Transmembrane helix</keyword>
<evidence type="ECO:0000256" key="2">
    <source>
        <dbReference type="ARBA" id="ARBA00022692"/>
    </source>
</evidence>
<accession>A0A5J5G0F5</accession>
<evidence type="ECO:0000256" key="1">
    <source>
        <dbReference type="ARBA" id="ARBA00004127"/>
    </source>
</evidence>
<feature type="domain" description="HTTM-like" evidence="6">
    <location>
        <begin position="15"/>
        <end position="291"/>
    </location>
</feature>
<feature type="transmembrane region" description="Helical" evidence="5">
    <location>
        <begin position="158"/>
        <end position="180"/>
    </location>
</feature>
<dbReference type="GO" id="GO:0012505">
    <property type="term" value="C:endomembrane system"/>
    <property type="evidence" value="ECO:0007669"/>
    <property type="project" value="UniProtKB-SubCell"/>
</dbReference>
<dbReference type="Proteomes" id="UP000367750">
    <property type="component" value="Unassembled WGS sequence"/>
</dbReference>
<evidence type="ECO:0000259" key="6">
    <source>
        <dbReference type="SMART" id="SM00752"/>
    </source>
</evidence>
<sequence>MLKRLNSIPTLVISGTPPWTNVYGLARTLIALSLLLTLITNDVTTLFKPAAGINEYPSCSVYAVSIFCVLPNNYPNLELLKWISVLILLIVASGWRPRFTGILHWWVASSLQNTGITLDGGEQVATVLTLLLIPVTLFDHRKWHWLPPRSDNTMTSTGIPHLISFLFLFSIRVQMAIIYFNAALSKLKNKEWIDGTAIYYYFHDPMLGLNSFLLSLLNPLIESSFVVLLTWGTIIVELLLGSGIVAHKEKRFFFLYLGLALHTLIAICLGLYSFSLVMFAGLILAFRPFEHSFGKKISMDSLKEVHQ</sequence>
<evidence type="ECO:0000256" key="5">
    <source>
        <dbReference type="SAM" id="Phobius"/>
    </source>
</evidence>
<dbReference type="EMBL" id="VYKK01000022">
    <property type="protein sequence ID" value="KAA8999804.1"/>
    <property type="molecule type" value="Genomic_DNA"/>
</dbReference>